<dbReference type="InterPro" id="IPR036909">
    <property type="entry name" value="Cyt_c-like_dom_sf"/>
</dbReference>
<keyword evidence="7" id="KW-0472">Membrane</keyword>
<dbReference type="GO" id="GO:0005739">
    <property type="term" value="C:mitochondrion"/>
    <property type="evidence" value="ECO:0007669"/>
    <property type="project" value="GOC"/>
</dbReference>
<dbReference type="GO" id="GO:0046872">
    <property type="term" value="F:metal ion binding"/>
    <property type="evidence" value="ECO:0007669"/>
    <property type="project" value="UniProtKB-KW"/>
</dbReference>
<sequence length="142" mass="16364">MEPTFICSIFPSFFFFFLNDYKILKKEIYVFAIKTLKIMNVTNSLRRGYQVYKEVCASCHSLQYVCYRHLVGYVLTEKEAKRDAAAALIEDGPDDQGELYLRPGTLMDVLPPPYKNDMVAKSANNGLKDFKLFCCNLIFSEI</sequence>
<feature type="binding site" description="covalent" evidence="8">
    <location>
        <position position="56"/>
    </location>
    <ligand>
        <name>heme c</name>
        <dbReference type="ChEBI" id="CHEBI:61717"/>
    </ligand>
</feature>
<dbReference type="Pfam" id="PF02167">
    <property type="entry name" value="Cytochrom_C1"/>
    <property type="match status" value="1"/>
</dbReference>
<dbReference type="EMBL" id="ASPP01001444">
    <property type="protein sequence ID" value="ETO35637.1"/>
    <property type="molecule type" value="Genomic_DNA"/>
</dbReference>
<dbReference type="PROSITE" id="PS51007">
    <property type="entry name" value="CYTC"/>
    <property type="match status" value="1"/>
</dbReference>
<keyword evidence="4 8" id="KW-0479">Metal-binding</keyword>
<name>X6PD83_RETFI</name>
<evidence type="ECO:0000256" key="1">
    <source>
        <dbReference type="ARBA" id="ARBA00004370"/>
    </source>
</evidence>
<proteinExistence type="predicted"/>
<evidence type="ECO:0000256" key="5">
    <source>
        <dbReference type="ARBA" id="ARBA00022989"/>
    </source>
</evidence>
<dbReference type="InterPro" id="IPR009056">
    <property type="entry name" value="Cyt_c-like_dom"/>
</dbReference>
<evidence type="ECO:0000313" key="11">
    <source>
        <dbReference type="Proteomes" id="UP000023152"/>
    </source>
</evidence>
<feature type="binding site" description="covalent" evidence="8">
    <location>
        <position position="59"/>
    </location>
    <ligand>
        <name>heme c</name>
        <dbReference type="ChEBI" id="CHEBI:61717"/>
    </ligand>
</feature>
<evidence type="ECO:0000256" key="3">
    <source>
        <dbReference type="ARBA" id="ARBA00022692"/>
    </source>
</evidence>
<evidence type="ECO:0000256" key="4">
    <source>
        <dbReference type="ARBA" id="ARBA00022723"/>
    </source>
</evidence>
<evidence type="ECO:0000256" key="6">
    <source>
        <dbReference type="ARBA" id="ARBA00023004"/>
    </source>
</evidence>
<dbReference type="GO" id="GO:0006122">
    <property type="term" value="P:mitochondrial electron transport, ubiquinol to cytochrome c"/>
    <property type="evidence" value="ECO:0007669"/>
    <property type="project" value="TreeGrafter"/>
</dbReference>
<evidence type="ECO:0000259" key="9">
    <source>
        <dbReference type="PROSITE" id="PS51007"/>
    </source>
</evidence>
<keyword evidence="5" id="KW-1133">Transmembrane helix</keyword>
<dbReference type="GO" id="GO:0009055">
    <property type="term" value="F:electron transfer activity"/>
    <property type="evidence" value="ECO:0007669"/>
    <property type="project" value="InterPro"/>
</dbReference>
<protein>
    <recommendedName>
        <fullName evidence="9">Cytochrome c domain-containing protein</fullName>
    </recommendedName>
</protein>
<keyword evidence="3" id="KW-0812">Transmembrane</keyword>
<reference evidence="10 11" key="1">
    <citation type="journal article" date="2013" name="Curr. Biol.">
        <title>The Genome of the Foraminiferan Reticulomyxa filosa.</title>
        <authorList>
            <person name="Glockner G."/>
            <person name="Hulsmann N."/>
            <person name="Schleicher M."/>
            <person name="Noegel A.A."/>
            <person name="Eichinger L."/>
            <person name="Gallinger C."/>
            <person name="Pawlowski J."/>
            <person name="Sierra R."/>
            <person name="Euteneuer U."/>
            <person name="Pillet L."/>
            <person name="Moustafa A."/>
            <person name="Platzer M."/>
            <person name="Groth M."/>
            <person name="Szafranski K."/>
            <person name="Schliwa M."/>
        </authorList>
    </citation>
    <scope>NUCLEOTIDE SEQUENCE [LARGE SCALE GENOMIC DNA]</scope>
</reference>
<gene>
    <name evidence="10" type="ORF">RFI_01425</name>
</gene>
<dbReference type="OrthoDB" id="1690328at2759"/>
<keyword evidence="11" id="KW-1185">Reference proteome</keyword>
<dbReference type="PANTHER" id="PTHR10266">
    <property type="entry name" value="CYTOCHROME C1"/>
    <property type="match status" value="1"/>
</dbReference>
<comment type="caution">
    <text evidence="10">The sequence shown here is derived from an EMBL/GenBank/DDBJ whole genome shotgun (WGS) entry which is preliminary data.</text>
</comment>
<evidence type="ECO:0000256" key="8">
    <source>
        <dbReference type="PIRSR" id="PIRSR602326-1"/>
    </source>
</evidence>
<evidence type="ECO:0000313" key="10">
    <source>
        <dbReference type="EMBL" id="ETO35637.1"/>
    </source>
</evidence>
<dbReference type="GO" id="GO:0020037">
    <property type="term" value="F:heme binding"/>
    <property type="evidence" value="ECO:0007669"/>
    <property type="project" value="InterPro"/>
</dbReference>
<accession>X6PD83</accession>
<dbReference type="GO" id="GO:0016020">
    <property type="term" value="C:membrane"/>
    <property type="evidence" value="ECO:0007669"/>
    <property type="project" value="UniProtKB-SubCell"/>
</dbReference>
<dbReference type="SUPFAM" id="SSF46626">
    <property type="entry name" value="Cytochrome c"/>
    <property type="match status" value="1"/>
</dbReference>
<evidence type="ECO:0000256" key="7">
    <source>
        <dbReference type="ARBA" id="ARBA00023136"/>
    </source>
</evidence>
<dbReference type="InterPro" id="IPR002326">
    <property type="entry name" value="Cyt_c1"/>
</dbReference>
<organism evidence="10 11">
    <name type="scientific">Reticulomyxa filosa</name>
    <dbReference type="NCBI Taxonomy" id="46433"/>
    <lineage>
        <taxon>Eukaryota</taxon>
        <taxon>Sar</taxon>
        <taxon>Rhizaria</taxon>
        <taxon>Retaria</taxon>
        <taxon>Foraminifera</taxon>
        <taxon>Monothalamids</taxon>
        <taxon>Reticulomyxidae</taxon>
        <taxon>Reticulomyxa</taxon>
    </lineage>
</organism>
<keyword evidence="2 8" id="KW-0349">Heme</keyword>
<dbReference type="Gene3D" id="1.10.760.10">
    <property type="entry name" value="Cytochrome c-like domain"/>
    <property type="match status" value="1"/>
</dbReference>
<keyword evidence="6 8" id="KW-0408">Iron</keyword>
<dbReference type="PANTHER" id="PTHR10266:SF3">
    <property type="entry name" value="CYTOCHROME C1, HEME PROTEIN, MITOCHONDRIAL"/>
    <property type="match status" value="1"/>
</dbReference>
<feature type="domain" description="Cytochrome c" evidence="9">
    <location>
        <begin position="43"/>
        <end position="142"/>
    </location>
</feature>
<comment type="cofactor">
    <cofactor evidence="8">
        <name>heme c</name>
        <dbReference type="ChEBI" id="CHEBI:61717"/>
    </cofactor>
    <text evidence="8">Binds 1 heme c group covalently per subunit.</text>
</comment>
<dbReference type="Proteomes" id="UP000023152">
    <property type="component" value="Unassembled WGS sequence"/>
</dbReference>
<feature type="binding site" description="covalent" evidence="8">
    <location>
        <position position="60"/>
    </location>
    <ligand>
        <name>heme c</name>
        <dbReference type="ChEBI" id="CHEBI:61717"/>
    </ligand>
</feature>
<evidence type="ECO:0000256" key="2">
    <source>
        <dbReference type="ARBA" id="ARBA00022617"/>
    </source>
</evidence>
<comment type="subcellular location">
    <subcellularLocation>
        <location evidence="1">Membrane</location>
    </subcellularLocation>
</comment>
<dbReference type="PRINTS" id="PR00603">
    <property type="entry name" value="CYTOCHROMEC1"/>
</dbReference>
<dbReference type="AlphaFoldDB" id="X6PD83"/>